<accession>A0A1X7N6U1</accession>
<keyword evidence="1" id="KW-0812">Transmembrane</keyword>
<dbReference type="Proteomes" id="UP000193711">
    <property type="component" value="Unassembled WGS sequence"/>
</dbReference>
<evidence type="ECO:0000259" key="2">
    <source>
        <dbReference type="Pfam" id="PF03703"/>
    </source>
</evidence>
<dbReference type="STRING" id="1891671.SAMN06295885_0832"/>
<dbReference type="AlphaFoldDB" id="A0A1X7N6U1"/>
<keyword evidence="1" id="KW-1133">Transmembrane helix</keyword>
<feature type="domain" description="YdbS-like PH" evidence="2">
    <location>
        <begin position="70"/>
        <end position="138"/>
    </location>
</feature>
<organism evidence="3 4">
    <name type="scientific">Rathayibacter oskolensis</name>
    <dbReference type="NCBI Taxonomy" id="1891671"/>
    <lineage>
        <taxon>Bacteria</taxon>
        <taxon>Bacillati</taxon>
        <taxon>Actinomycetota</taxon>
        <taxon>Actinomycetes</taxon>
        <taxon>Micrococcales</taxon>
        <taxon>Microbacteriaceae</taxon>
        <taxon>Rathayibacter</taxon>
    </lineage>
</organism>
<feature type="transmembrane region" description="Helical" evidence="1">
    <location>
        <begin position="21"/>
        <end position="40"/>
    </location>
</feature>
<dbReference type="Pfam" id="PF03703">
    <property type="entry name" value="bPH_2"/>
    <property type="match status" value="1"/>
</dbReference>
<evidence type="ECO:0000313" key="4">
    <source>
        <dbReference type="Proteomes" id="UP000193711"/>
    </source>
</evidence>
<gene>
    <name evidence="3" type="ORF">SAMN06295885_0832</name>
</gene>
<feature type="transmembrane region" description="Helical" evidence="1">
    <location>
        <begin position="46"/>
        <end position="68"/>
    </location>
</feature>
<protein>
    <submittedName>
        <fullName evidence="3">PH domain-containing protein</fullName>
    </submittedName>
</protein>
<evidence type="ECO:0000256" key="1">
    <source>
        <dbReference type="SAM" id="Phobius"/>
    </source>
</evidence>
<dbReference type="OrthoDB" id="5123264at2"/>
<proteinExistence type="predicted"/>
<keyword evidence="1" id="KW-0472">Membrane</keyword>
<dbReference type="EMBL" id="FXBM01000001">
    <property type="protein sequence ID" value="SMH33173.1"/>
    <property type="molecule type" value="Genomic_DNA"/>
</dbReference>
<dbReference type="RefSeq" id="WP_085475303.1">
    <property type="nucleotide sequence ID" value="NZ_FXBM01000001.1"/>
</dbReference>
<sequence>MTDPGAPERELARLTPRARSAFAPVVGFLLLTWTGFYFAAQFELDLQRWIIALGTAVLVLLLCAPGVARWASIRYRITDRGLRARRGVLSARRAELVFDPRMVVTVTRSLAQRIARCGDVAIEQGGEPLFVLRDLPDPDLAAAVLREAIAAAPAHEWPDGPAPV</sequence>
<dbReference type="InterPro" id="IPR005182">
    <property type="entry name" value="YdbS-like_PH"/>
</dbReference>
<reference evidence="4" key="1">
    <citation type="submission" date="2017-04" db="EMBL/GenBank/DDBJ databases">
        <authorList>
            <person name="Varghese N."/>
            <person name="Submissions S."/>
        </authorList>
    </citation>
    <scope>NUCLEOTIDE SEQUENCE [LARGE SCALE GENOMIC DNA]</scope>
    <source>
        <strain evidence="4">VKM Ac-2121</strain>
    </source>
</reference>
<evidence type="ECO:0000313" key="3">
    <source>
        <dbReference type="EMBL" id="SMH33173.1"/>
    </source>
</evidence>
<keyword evidence="4" id="KW-1185">Reference proteome</keyword>
<name>A0A1X7N6U1_9MICO</name>